<dbReference type="InterPro" id="IPR006059">
    <property type="entry name" value="SBP"/>
</dbReference>
<feature type="compositionally biased region" description="Acidic residues" evidence="1">
    <location>
        <begin position="47"/>
        <end position="59"/>
    </location>
</feature>
<accession>A0A5R9GBW1</accession>
<reference evidence="3 4" key="1">
    <citation type="submission" date="2019-05" db="EMBL/GenBank/DDBJ databases">
        <authorList>
            <person name="Narsing Rao M.P."/>
            <person name="Li W.J."/>
        </authorList>
    </citation>
    <scope>NUCLEOTIDE SEQUENCE [LARGE SCALE GENOMIC DNA]</scope>
    <source>
        <strain evidence="3 4">SYSU_K30003</strain>
    </source>
</reference>
<dbReference type="Gene3D" id="3.40.190.10">
    <property type="entry name" value="Periplasmic binding protein-like II"/>
    <property type="match status" value="1"/>
</dbReference>
<dbReference type="EMBL" id="VCIW01000012">
    <property type="protein sequence ID" value="TLS50868.1"/>
    <property type="molecule type" value="Genomic_DNA"/>
</dbReference>
<evidence type="ECO:0000313" key="4">
    <source>
        <dbReference type="Proteomes" id="UP000309676"/>
    </source>
</evidence>
<feature type="chain" id="PRO_5038623090" evidence="2">
    <location>
        <begin position="21"/>
        <end position="466"/>
    </location>
</feature>
<organism evidence="3 4">
    <name type="scientific">Paenibacillus antri</name>
    <dbReference type="NCBI Taxonomy" id="2582848"/>
    <lineage>
        <taxon>Bacteria</taxon>
        <taxon>Bacillati</taxon>
        <taxon>Bacillota</taxon>
        <taxon>Bacilli</taxon>
        <taxon>Bacillales</taxon>
        <taxon>Paenibacillaceae</taxon>
        <taxon>Paenibacillus</taxon>
    </lineage>
</organism>
<dbReference type="Pfam" id="PF01547">
    <property type="entry name" value="SBP_bac_1"/>
    <property type="match status" value="1"/>
</dbReference>
<dbReference type="Proteomes" id="UP000309676">
    <property type="component" value="Unassembled WGS sequence"/>
</dbReference>
<comment type="caution">
    <text evidence="3">The sequence shown here is derived from an EMBL/GenBank/DDBJ whole genome shotgun (WGS) entry which is preliminary data.</text>
</comment>
<feature type="signal peptide" evidence="2">
    <location>
        <begin position="1"/>
        <end position="20"/>
    </location>
</feature>
<dbReference type="PANTHER" id="PTHR43649">
    <property type="entry name" value="ARABINOSE-BINDING PROTEIN-RELATED"/>
    <property type="match status" value="1"/>
</dbReference>
<proteinExistence type="predicted"/>
<dbReference type="SUPFAM" id="SSF53850">
    <property type="entry name" value="Periplasmic binding protein-like II"/>
    <property type="match status" value="1"/>
</dbReference>
<dbReference type="AlphaFoldDB" id="A0A5R9GBW1"/>
<keyword evidence="4" id="KW-1185">Reference proteome</keyword>
<evidence type="ECO:0000256" key="2">
    <source>
        <dbReference type="SAM" id="SignalP"/>
    </source>
</evidence>
<dbReference type="PANTHER" id="PTHR43649:SF30">
    <property type="entry name" value="ABC TRANSPORTER SUBSTRATE-BINDING PROTEIN"/>
    <property type="match status" value="1"/>
</dbReference>
<feature type="region of interest" description="Disordered" evidence="1">
    <location>
        <begin position="26"/>
        <end position="65"/>
    </location>
</feature>
<protein>
    <submittedName>
        <fullName evidence="3">Extracellular solute-binding protein</fullName>
    </submittedName>
</protein>
<keyword evidence="2" id="KW-0732">Signal</keyword>
<gene>
    <name evidence="3" type="ORF">FE782_17615</name>
</gene>
<dbReference type="OrthoDB" id="383937at2"/>
<dbReference type="RefSeq" id="WP_138195554.1">
    <property type="nucleotide sequence ID" value="NZ_VCIW01000012.1"/>
</dbReference>
<name>A0A5R9GBW1_9BACL</name>
<dbReference type="InterPro" id="IPR050490">
    <property type="entry name" value="Bact_solute-bd_prot1"/>
</dbReference>
<evidence type="ECO:0000256" key="1">
    <source>
        <dbReference type="SAM" id="MobiDB-lite"/>
    </source>
</evidence>
<sequence length="466" mass="51554">MNTNKSAVTLLLAFVMAFMAACSGGGATSGTDPAEEAAPAEKPAEPEPVEEEPAEEPAEDAAAGTSDEFAMDFDLGGREIKVTAWWDIKFEGDHPDVVAIRENIDELQKKHNFTVSFVTTPYDKMVEQFTSSVMAGEPFADVVRLERRAAFPGLVTSGMMTPLNDIMDVDGPQGAFIPELLKTQVATFNGKLWGFERSYTDFSGIYYNKNLLKDLGIKDLHEYVEEGNWTWDTFMEVAKQAVQGGKKGYTGSKTTLTSLAVVSNGGNYMDLETGKEMLTDPRTLEAFSFVQEMYKSDAGDFEGDIKQKFTKGEVLMIGGVQWEGEAYMNELGFGGLGFVPFPLGPQGTEFKSISNPPNFWVIPKGVKDADKIVYLMDKIWDIESTEEYPNQNRLEAYFADEKDIQAAIQMGQSPAYTVVDNIYIFPTFEIYKLLDQLTIEMLAPATIAEQHKQVLQAAIDDALKQP</sequence>
<dbReference type="PROSITE" id="PS51257">
    <property type="entry name" value="PROKAR_LIPOPROTEIN"/>
    <property type="match status" value="1"/>
</dbReference>
<evidence type="ECO:0000313" key="3">
    <source>
        <dbReference type="EMBL" id="TLS50868.1"/>
    </source>
</evidence>